<organism evidence="1 2">
    <name type="scientific">Choristoneura fumiferana</name>
    <name type="common">Spruce budworm moth</name>
    <name type="synonym">Archips fumiferana</name>
    <dbReference type="NCBI Taxonomy" id="7141"/>
    <lineage>
        <taxon>Eukaryota</taxon>
        <taxon>Metazoa</taxon>
        <taxon>Ecdysozoa</taxon>
        <taxon>Arthropoda</taxon>
        <taxon>Hexapoda</taxon>
        <taxon>Insecta</taxon>
        <taxon>Pterygota</taxon>
        <taxon>Neoptera</taxon>
        <taxon>Endopterygota</taxon>
        <taxon>Lepidoptera</taxon>
        <taxon>Glossata</taxon>
        <taxon>Ditrysia</taxon>
        <taxon>Tortricoidea</taxon>
        <taxon>Tortricidae</taxon>
        <taxon>Tortricinae</taxon>
        <taxon>Choristoneura</taxon>
    </lineage>
</organism>
<name>A0ACC0K277_CHOFU</name>
<dbReference type="EMBL" id="CM046131">
    <property type="protein sequence ID" value="KAI8430549.1"/>
    <property type="molecule type" value="Genomic_DNA"/>
</dbReference>
<protein>
    <submittedName>
        <fullName evidence="1">Uncharacterized protein</fullName>
    </submittedName>
</protein>
<dbReference type="Proteomes" id="UP001064048">
    <property type="component" value="Chromosome Z"/>
</dbReference>
<accession>A0ACC0K277</accession>
<proteinExistence type="predicted"/>
<evidence type="ECO:0000313" key="2">
    <source>
        <dbReference type="Proteomes" id="UP001064048"/>
    </source>
</evidence>
<evidence type="ECO:0000313" key="1">
    <source>
        <dbReference type="EMBL" id="KAI8430549.1"/>
    </source>
</evidence>
<keyword evidence="2" id="KW-1185">Reference proteome</keyword>
<gene>
    <name evidence="1" type="ORF">MSG28_000784</name>
</gene>
<comment type="caution">
    <text evidence="1">The sequence shown here is derived from an EMBL/GenBank/DDBJ whole genome shotgun (WGS) entry which is preliminary data.</text>
</comment>
<sequence>MYVFVVKSMSIYDLAVVAMCCCFSRRAPRPARRLPRCADAGSSHSATHNFHKIELPGRKVTLFHSFGGKLLVYGPSCRKGIPFSNVGGQSLALASGARRGHARGIKCWDGCGENRMKAGGGEAPAAGAAPPLRTRRHATARTHVLNYKNTFPIDLKSDTVVFVLLSKNSIKL</sequence>
<reference evidence="1 2" key="1">
    <citation type="journal article" date="2022" name="Genome Biol. Evol.">
        <title>The Spruce Budworm Genome: Reconstructing the Evolutionary History of Antifreeze Proteins.</title>
        <authorList>
            <person name="Beliveau C."/>
            <person name="Gagne P."/>
            <person name="Picq S."/>
            <person name="Vernygora O."/>
            <person name="Keeling C.I."/>
            <person name="Pinkney K."/>
            <person name="Doucet D."/>
            <person name="Wen F."/>
            <person name="Johnston J.S."/>
            <person name="Maaroufi H."/>
            <person name="Boyle B."/>
            <person name="Laroche J."/>
            <person name="Dewar K."/>
            <person name="Juretic N."/>
            <person name="Blackburn G."/>
            <person name="Nisole A."/>
            <person name="Brunet B."/>
            <person name="Brandao M."/>
            <person name="Lumley L."/>
            <person name="Duan J."/>
            <person name="Quan G."/>
            <person name="Lucarotti C.J."/>
            <person name="Roe A.D."/>
            <person name="Sperling F.A.H."/>
            <person name="Levesque R.C."/>
            <person name="Cusson M."/>
        </authorList>
    </citation>
    <scope>NUCLEOTIDE SEQUENCE [LARGE SCALE GENOMIC DNA]</scope>
    <source>
        <strain evidence="1">Glfc:IPQL:Cfum</strain>
    </source>
</reference>